<evidence type="ECO:0000313" key="6">
    <source>
        <dbReference type="Proteomes" id="UP000046393"/>
    </source>
</evidence>
<dbReference type="PANTHER" id="PTHR12428:SF65">
    <property type="entry name" value="CYTOCHROME C OXIDASE ASSEMBLY PROTEIN COX18, MITOCHONDRIAL"/>
    <property type="match status" value="1"/>
</dbReference>
<dbReference type="AlphaFoldDB" id="A0A0N5AA41"/>
<keyword evidence="3 5" id="KW-1133">Transmembrane helix</keyword>
<dbReference type="Proteomes" id="UP000046393">
    <property type="component" value="Unplaced"/>
</dbReference>
<keyword evidence="6" id="KW-1185">Reference proteome</keyword>
<dbReference type="GO" id="GO:0033617">
    <property type="term" value="P:mitochondrial respiratory chain complex IV assembly"/>
    <property type="evidence" value="ECO:0007669"/>
    <property type="project" value="TreeGrafter"/>
</dbReference>
<dbReference type="GO" id="GO:0032977">
    <property type="term" value="F:membrane insertase activity"/>
    <property type="evidence" value="ECO:0007669"/>
    <property type="project" value="InterPro"/>
</dbReference>
<evidence type="ECO:0000256" key="5">
    <source>
        <dbReference type="SAM" id="Phobius"/>
    </source>
</evidence>
<accession>A0A0N5AA41</accession>
<feature type="transmembrane region" description="Helical" evidence="5">
    <location>
        <begin position="174"/>
        <end position="195"/>
    </location>
</feature>
<sequence>MQIACECFLLVDTDCLELIAEVLEMFGAGCLRTMQFQNLFLQRRRYFIEAVLQYSVSSYYTKVLEIFFSGIHDLGLSWPLSIGLSGCILRILSSPTHIVAEKIYAERTVTAAELRRTLLEKVSNHHNVTVNVDANGNYRLNTADRALSRRSTKLVERYVYRYLAENRLNTSRILNLRIAVVPLWFFASLALRNIILREYPRGMSGTLWFPDLLQPDPFFILPVGVGALGFCNFLCFSLYWFVIGLTALVENQALRSSRFRKLLGIHSLPSDSRIRYC</sequence>
<keyword evidence="2 5" id="KW-0812">Transmembrane</keyword>
<evidence type="ECO:0000256" key="1">
    <source>
        <dbReference type="ARBA" id="ARBA00004141"/>
    </source>
</evidence>
<dbReference type="WBParaSite" id="SMUV_0000100701-mRNA-1">
    <property type="protein sequence ID" value="SMUV_0000100701-mRNA-1"/>
    <property type="gene ID" value="SMUV_0000100701"/>
</dbReference>
<name>A0A0N5AA41_9BILA</name>
<evidence type="ECO:0000256" key="4">
    <source>
        <dbReference type="ARBA" id="ARBA00023136"/>
    </source>
</evidence>
<evidence type="ECO:0000256" key="2">
    <source>
        <dbReference type="ARBA" id="ARBA00022692"/>
    </source>
</evidence>
<dbReference type="PANTHER" id="PTHR12428">
    <property type="entry name" value="OXA1"/>
    <property type="match status" value="1"/>
</dbReference>
<proteinExistence type="predicted"/>
<dbReference type="InterPro" id="IPR001708">
    <property type="entry name" value="YidC/ALB3/OXA1/COX18"/>
</dbReference>
<evidence type="ECO:0000313" key="7">
    <source>
        <dbReference type="WBParaSite" id="SMUV_0000100701-mRNA-1"/>
    </source>
</evidence>
<evidence type="ECO:0000256" key="3">
    <source>
        <dbReference type="ARBA" id="ARBA00022989"/>
    </source>
</evidence>
<feature type="transmembrane region" description="Helical" evidence="5">
    <location>
        <begin position="218"/>
        <end position="249"/>
    </location>
</feature>
<dbReference type="GO" id="GO:0032979">
    <property type="term" value="P:protein insertion into mitochondrial inner membrane from matrix"/>
    <property type="evidence" value="ECO:0007669"/>
    <property type="project" value="TreeGrafter"/>
</dbReference>
<organism evidence="6 7">
    <name type="scientific">Syphacia muris</name>
    <dbReference type="NCBI Taxonomy" id="451379"/>
    <lineage>
        <taxon>Eukaryota</taxon>
        <taxon>Metazoa</taxon>
        <taxon>Ecdysozoa</taxon>
        <taxon>Nematoda</taxon>
        <taxon>Chromadorea</taxon>
        <taxon>Rhabditida</taxon>
        <taxon>Spirurina</taxon>
        <taxon>Oxyuridomorpha</taxon>
        <taxon>Oxyuroidea</taxon>
        <taxon>Oxyuridae</taxon>
        <taxon>Syphacia</taxon>
    </lineage>
</organism>
<dbReference type="GO" id="GO:0005743">
    <property type="term" value="C:mitochondrial inner membrane"/>
    <property type="evidence" value="ECO:0007669"/>
    <property type="project" value="TreeGrafter"/>
</dbReference>
<comment type="subcellular location">
    <subcellularLocation>
        <location evidence="1">Membrane</location>
        <topology evidence="1">Multi-pass membrane protein</topology>
    </subcellularLocation>
</comment>
<protein>
    <submittedName>
        <fullName evidence="7">Glyco_trans_2-like domain-containing protein</fullName>
    </submittedName>
</protein>
<dbReference type="STRING" id="451379.A0A0N5AA41"/>
<keyword evidence="4 5" id="KW-0472">Membrane</keyword>
<reference evidence="7" key="1">
    <citation type="submission" date="2017-02" db="UniProtKB">
        <authorList>
            <consortium name="WormBaseParasite"/>
        </authorList>
    </citation>
    <scope>IDENTIFICATION</scope>
</reference>